<dbReference type="InterPro" id="IPR007560">
    <property type="entry name" value="Restrct_endonuc_IV_Mrr"/>
</dbReference>
<reference evidence="2 3" key="1">
    <citation type="journal article" date="2014" name="Front. Microbiol.">
        <title>Population and genomic analysis of the genus Halorubrum.</title>
        <authorList>
            <person name="Fullmer M.S."/>
            <person name="Soucy S.M."/>
            <person name="Swithers K.S."/>
            <person name="Makkay A.M."/>
            <person name="Wheeler R."/>
            <person name="Ventosa A."/>
            <person name="Gogarten J.P."/>
            <person name="Papke R.T."/>
        </authorList>
    </citation>
    <scope>NUCLEOTIDE SEQUENCE [LARGE SCALE GENOMIC DNA]</scope>
    <source>
        <strain evidence="2 3">Cb34</strain>
    </source>
</reference>
<gene>
    <name evidence="2" type="ORF">DJ70_02570</name>
</gene>
<evidence type="ECO:0000313" key="2">
    <source>
        <dbReference type="EMBL" id="OYR58629.1"/>
    </source>
</evidence>
<protein>
    <recommendedName>
        <fullName evidence="1">Restriction endonuclease type IV Mrr domain-containing protein</fullName>
    </recommendedName>
</protein>
<proteinExistence type="predicted"/>
<keyword evidence="3" id="KW-1185">Reference proteome</keyword>
<evidence type="ECO:0000259" key="1">
    <source>
        <dbReference type="Pfam" id="PF04471"/>
    </source>
</evidence>
<dbReference type="Proteomes" id="UP000216308">
    <property type="component" value="Unassembled WGS sequence"/>
</dbReference>
<dbReference type="Pfam" id="PF04471">
    <property type="entry name" value="Mrr_cat"/>
    <property type="match status" value="1"/>
</dbReference>
<organism evidence="2 3">
    <name type="scientific">Halorubrum halodurans</name>
    <dbReference type="NCBI Taxonomy" id="1383851"/>
    <lineage>
        <taxon>Archaea</taxon>
        <taxon>Methanobacteriati</taxon>
        <taxon>Methanobacteriota</taxon>
        <taxon>Stenosarchaea group</taxon>
        <taxon>Halobacteria</taxon>
        <taxon>Halobacteriales</taxon>
        <taxon>Haloferacaceae</taxon>
        <taxon>Halorubrum</taxon>
    </lineage>
</organism>
<evidence type="ECO:0000313" key="3">
    <source>
        <dbReference type="Proteomes" id="UP000216308"/>
    </source>
</evidence>
<name>A0A256IPY7_9EURY</name>
<dbReference type="AlphaFoldDB" id="A0A256IPY7"/>
<feature type="domain" description="Restriction endonuclease type IV Mrr" evidence="1">
    <location>
        <begin position="11"/>
        <end position="82"/>
    </location>
</feature>
<dbReference type="EMBL" id="NHPJ01000027">
    <property type="protein sequence ID" value="OYR58629.1"/>
    <property type="molecule type" value="Genomic_DNA"/>
</dbReference>
<sequence>MSNSRIEAAIHALDGKRLERLMSDILKREGYEVDPTGTSGPDGGREAIFTDGDRTGILHCSVQKDDWVEKAHDDARKAVENFDQEFDLFTFVTTQDPAGVMRDRVEEELASEWNIQTKVWDYERIRNELVGDSENHDLIREHLSVDPNRPFVDVETEVDSLYEDLIERVKRQKAPDGTTIQDGARVVAHVIPQEAIDDHHARYVEDLPQPPIFSKGDVGTTDRPKLKITNANRRRVGNEERDRYTVIHRDGWTEGVFGSLYPTSSEGGGVIRESVDQFLLKFVDTSLNAFEEAEIYPPYYVYVAVLDAEDYTIDYPNNMRGPTRERTFGESEVRLNRVRIDSIDTDVPEAMRKSLDQLWRYCGWDGSIHYERHDEGKTDEFEFSFRGL</sequence>
<comment type="caution">
    <text evidence="2">The sequence shown here is derived from an EMBL/GenBank/DDBJ whole genome shotgun (WGS) entry which is preliminary data.</text>
</comment>
<accession>A0A256IPY7</accession>